<keyword evidence="3" id="KW-1185">Reference proteome</keyword>
<evidence type="ECO:0000313" key="3">
    <source>
        <dbReference type="Proteomes" id="UP000199095"/>
    </source>
</evidence>
<evidence type="ECO:0000313" key="2">
    <source>
        <dbReference type="EMBL" id="SET64177.1"/>
    </source>
</evidence>
<feature type="chain" id="PRO_5039234076" evidence="1">
    <location>
        <begin position="28"/>
        <end position="209"/>
    </location>
</feature>
<keyword evidence="1" id="KW-0732">Signal</keyword>
<name>A0A1I0G0U0_9BACI</name>
<dbReference type="Proteomes" id="UP000199095">
    <property type="component" value="Unassembled WGS sequence"/>
</dbReference>
<evidence type="ECO:0000256" key="1">
    <source>
        <dbReference type="SAM" id="SignalP"/>
    </source>
</evidence>
<dbReference type="Pfam" id="PF14005">
    <property type="entry name" value="YpjP"/>
    <property type="match status" value="1"/>
</dbReference>
<protein>
    <submittedName>
        <fullName evidence="2">YpjP-like protein</fullName>
    </submittedName>
</protein>
<dbReference type="EMBL" id="FOHJ01000006">
    <property type="protein sequence ID" value="SET64177.1"/>
    <property type="molecule type" value="Genomic_DNA"/>
</dbReference>
<dbReference type="OrthoDB" id="2435352at2"/>
<accession>A0A1I0G0U0</accession>
<dbReference type="AlphaFoldDB" id="A0A1I0G0U0"/>
<organism evidence="2 3">
    <name type="scientific">Salinibacillus kushneri</name>
    <dbReference type="NCBI Taxonomy" id="237682"/>
    <lineage>
        <taxon>Bacteria</taxon>
        <taxon>Bacillati</taxon>
        <taxon>Bacillota</taxon>
        <taxon>Bacilli</taxon>
        <taxon>Bacillales</taxon>
        <taxon>Bacillaceae</taxon>
        <taxon>Salinibacillus</taxon>
    </lineage>
</organism>
<reference evidence="3" key="1">
    <citation type="submission" date="2016-10" db="EMBL/GenBank/DDBJ databases">
        <authorList>
            <person name="Varghese N."/>
            <person name="Submissions S."/>
        </authorList>
    </citation>
    <scope>NUCLEOTIDE SEQUENCE [LARGE SCALE GENOMIC DNA]</scope>
    <source>
        <strain evidence="3">CGMCC 1.3566</strain>
    </source>
</reference>
<dbReference type="InterPro" id="IPR025616">
    <property type="entry name" value="YpjP"/>
</dbReference>
<sequence length="209" mass="23983">MKPGIKKILLISITILTLGMYTPPALIDANAAESEEIDSSTTKPNDNSVSSNNHTAIEFNENLGVAELDADRVEHDNTTLTALTEIAKNQTKAKLGPKIMNQVEDEFTTEILPNLEKVITHILDDANRDEVLYYGISEDEITGYGEKIFNLYDVRTNTDIARFHVRRENRPHDGYWFNFHYHLKDDDFENHHNIGEIYYDKNTPPRWMS</sequence>
<dbReference type="RefSeq" id="WP_093135141.1">
    <property type="nucleotide sequence ID" value="NZ_FOHJ01000006.1"/>
</dbReference>
<feature type="signal peptide" evidence="1">
    <location>
        <begin position="1"/>
        <end position="27"/>
    </location>
</feature>
<gene>
    <name evidence="2" type="ORF">SAMN05421676_106167</name>
</gene>
<dbReference type="STRING" id="237682.SAMN05421676_106167"/>
<proteinExistence type="predicted"/>